<dbReference type="OrthoDB" id="3244603at2759"/>
<dbReference type="SUPFAM" id="SSF88697">
    <property type="entry name" value="PUA domain-like"/>
    <property type="match status" value="1"/>
</dbReference>
<dbReference type="InterPro" id="IPR015947">
    <property type="entry name" value="PUA-like_sf"/>
</dbReference>
<feature type="region of interest" description="Disordered" evidence="1">
    <location>
        <begin position="109"/>
        <end position="192"/>
    </location>
</feature>
<sequence length="459" mass="50819">MANVHVNSQPNHVNPGQSQSHNLFNNMSHYRTPSWTKKFSSHRQSGLDSHTSPRQIPTLTSLSTDSLRTDVPRINPHSARISPGHSPVTSPHMSHHESLPDLISEVRGDATHQHQQNRQHKTVDHAVQHRHSQPSLSDRKITTITIATEEPSGSSPTQAPQTHGIIRSSSSQPNLHENTASNVPERRHSDTDSSIKFLPGYWWMTLDAAEHDGIVSASREVVSRCRFSNTRVLPLMTGTENIMNDEDGISQYTRYGPWSTMPLSLISAVGSVIMVLRGAELVSHYAPSVGVRFDGYYKVIQYGCNLDSETSQHCCRITLQRVIGQTSIDDLRRIPRQSQVEDWILYDRLEAMSDSSGRSRGDLMHELTREYSRRSSASSAEITLPSPPSAGAAAPPPPPMPRFFPPAPTTIPPPGPAKDAVRMLPAVIPEDPMEEELEALNVSQERRGSAMSSSYKLSP</sequence>
<dbReference type="InterPro" id="IPR036987">
    <property type="entry name" value="SRA-YDG_sf"/>
</dbReference>
<feature type="compositionally biased region" description="Polar residues" evidence="1">
    <location>
        <begin position="142"/>
        <end position="182"/>
    </location>
</feature>
<name>A0A2C5WYC3_9PEZI</name>
<feature type="compositionally biased region" description="Pro residues" evidence="1">
    <location>
        <begin position="394"/>
        <end position="416"/>
    </location>
</feature>
<dbReference type="EMBL" id="APWK03000121">
    <property type="protein sequence ID" value="PHH50614.1"/>
    <property type="molecule type" value="Genomic_DNA"/>
</dbReference>
<feature type="compositionally biased region" description="Polar residues" evidence="1">
    <location>
        <begin position="1"/>
        <end position="57"/>
    </location>
</feature>
<feature type="region of interest" description="Disordered" evidence="1">
    <location>
        <begin position="1"/>
        <end position="97"/>
    </location>
</feature>
<evidence type="ECO:0000256" key="1">
    <source>
        <dbReference type="SAM" id="MobiDB-lite"/>
    </source>
</evidence>
<dbReference type="STRING" id="1035309.A0A2C5WYC3"/>
<feature type="region of interest" description="Disordered" evidence="1">
    <location>
        <begin position="369"/>
        <end position="459"/>
    </location>
</feature>
<dbReference type="Proteomes" id="UP000222788">
    <property type="component" value="Unassembled WGS sequence"/>
</dbReference>
<dbReference type="Gene3D" id="2.30.280.10">
    <property type="entry name" value="SRA-YDG"/>
    <property type="match status" value="1"/>
</dbReference>
<organism evidence="2 3">
    <name type="scientific">Ceratocystis fimbriata CBS 114723</name>
    <dbReference type="NCBI Taxonomy" id="1035309"/>
    <lineage>
        <taxon>Eukaryota</taxon>
        <taxon>Fungi</taxon>
        <taxon>Dikarya</taxon>
        <taxon>Ascomycota</taxon>
        <taxon>Pezizomycotina</taxon>
        <taxon>Sordariomycetes</taxon>
        <taxon>Hypocreomycetidae</taxon>
        <taxon>Microascales</taxon>
        <taxon>Ceratocystidaceae</taxon>
        <taxon>Ceratocystis</taxon>
    </lineage>
</organism>
<reference evidence="2 3" key="1">
    <citation type="journal article" date="2013" name="Fungal Biol.">
        <title>Analysis of microsatellite markers in the genome of the plant pathogen Ceratocystis fimbriata.</title>
        <authorList>
            <person name="Simpson M.C."/>
            <person name="Wilken P.M."/>
            <person name="Coetzee M.P."/>
            <person name="Wingfield M.J."/>
            <person name="Wingfield B.D."/>
        </authorList>
    </citation>
    <scope>NUCLEOTIDE SEQUENCE [LARGE SCALE GENOMIC DNA]</scope>
    <source>
        <strain evidence="2 3">CBS 114723</strain>
    </source>
</reference>
<evidence type="ECO:0000313" key="3">
    <source>
        <dbReference type="Proteomes" id="UP000222788"/>
    </source>
</evidence>
<protein>
    <recommendedName>
        <fullName evidence="4">YDG domain-containing protein</fullName>
    </recommendedName>
</protein>
<proteinExistence type="predicted"/>
<gene>
    <name evidence="2" type="ORF">CFIMG_006452RAa</name>
</gene>
<dbReference type="AlphaFoldDB" id="A0A2C5WYC3"/>
<reference evidence="2 3" key="2">
    <citation type="journal article" date="2013" name="IMA Fungus">
        <title>IMA Genome-F 1: Ceratocystis fimbriata: Draft nuclear genome sequence for the plant pathogen, Ceratocystis fimbriata.</title>
        <authorList>
            <person name="Wilken P.M."/>
            <person name="Steenkamp E.T."/>
            <person name="Wingfield M.J."/>
            <person name="de Beer Z.W."/>
            <person name="Wingfield B.D."/>
        </authorList>
    </citation>
    <scope>NUCLEOTIDE SEQUENCE [LARGE SCALE GENOMIC DNA]</scope>
    <source>
        <strain evidence="2 3">CBS 114723</strain>
    </source>
</reference>
<evidence type="ECO:0000313" key="2">
    <source>
        <dbReference type="EMBL" id="PHH50614.1"/>
    </source>
</evidence>
<accession>A0A2C5WYC3</accession>
<feature type="compositionally biased region" description="Polar residues" evidence="1">
    <location>
        <begin position="450"/>
        <end position="459"/>
    </location>
</feature>
<comment type="caution">
    <text evidence="2">The sequence shown here is derived from an EMBL/GenBank/DDBJ whole genome shotgun (WGS) entry which is preliminary data.</text>
</comment>
<keyword evidence="3" id="KW-1185">Reference proteome</keyword>
<evidence type="ECO:0008006" key="4">
    <source>
        <dbReference type="Google" id="ProtNLM"/>
    </source>
</evidence>